<dbReference type="SUPFAM" id="SSF55455">
    <property type="entry name" value="SRF-like"/>
    <property type="match status" value="1"/>
</dbReference>
<evidence type="ECO:0000313" key="2">
    <source>
        <dbReference type="Proteomes" id="UP000032180"/>
    </source>
</evidence>
<organism evidence="1 2">
    <name type="scientific">Leersia perrieri</name>
    <dbReference type="NCBI Taxonomy" id="77586"/>
    <lineage>
        <taxon>Eukaryota</taxon>
        <taxon>Viridiplantae</taxon>
        <taxon>Streptophyta</taxon>
        <taxon>Embryophyta</taxon>
        <taxon>Tracheophyta</taxon>
        <taxon>Spermatophyta</taxon>
        <taxon>Magnoliopsida</taxon>
        <taxon>Liliopsida</taxon>
        <taxon>Poales</taxon>
        <taxon>Poaceae</taxon>
        <taxon>BOP clade</taxon>
        <taxon>Oryzoideae</taxon>
        <taxon>Oryzeae</taxon>
        <taxon>Oryzinae</taxon>
        <taxon>Leersia</taxon>
    </lineage>
</organism>
<reference evidence="1 2" key="1">
    <citation type="submission" date="2012-08" db="EMBL/GenBank/DDBJ databases">
        <title>Oryza genome evolution.</title>
        <authorList>
            <person name="Wing R.A."/>
        </authorList>
    </citation>
    <scope>NUCLEOTIDE SEQUENCE</scope>
</reference>
<keyword evidence="2" id="KW-1185">Reference proteome</keyword>
<evidence type="ECO:0008006" key="3">
    <source>
        <dbReference type="Google" id="ProtNLM"/>
    </source>
</evidence>
<evidence type="ECO:0000313" key="1">
    <source>
        <dbReference type="EnsemblPlants" id="LPERR11G03250.1"/>
    </source>
</evidence>
<reference evidence="1" key="3">
    <citation type="submission" date="2015-04" db="UniProtKB">
        <authorList>
            <consortium name="EnsemblPlants"/>
        </authorList>
    </citation>
    <scope>IDENTIFICATION</scope>
</reference>
<dbReference type="EnsemblPlants" id="LPERR11G03250.1">
    <property type="protein sequence ID" value="LPERR11G03250.1"/>
    <property type="gene ID" value="LPERR11G03250"/>
</dbReference>
<dbReference type="Proteomes" id="UP000032180">
    <property type="component" value="Chromosome 11"/>
</dbReference>
<dbReference type="InterPro" id="IPR036879">
    <property type="entry name" value="TF_MADSbox_sf"/>
</dbReference>
<reference evidence="2" key="2">
    <citation type="submission" date="2013-12" db="EMBL/GenBank/DDBJ databases">
        <authorList>
            <person name="Yu Y."/>
            <person name="Lee S."/>
            <person name="de Baynast K."/>
            <person name="Wissotski M."/>
            <person name="Liu L."/>
            <person name="Talag J."/>
            <person name="Goicoechea J."/>
            <person name="Angelova A."/>
            <person name="Jetty R."/>
            <person name="Kudrna D."/>
            <person name="Golser W."/>
            <person name="Rivera L."/>
            <person name="Zhang J."/>
            <person name="Wing R."/>
        </authorList>
    </citation>
    <scope>NUCLEOTIDE SEQUENCE</scope>
</reference>
<dbReference type="AlphaFoldDB" id="A0A0D9XPA1"/>
<dbReference type="STRING" id="77586.A0A0D9XPA1"/>
<accession>A0A0D9XPA1</accession>
<dbReference type="GO" id="GO:0046983">
    <property type="term" value="F:protein dimerization activity"/>
    <property type="evidence" value="ECO:0007669"/>
    <property type="project" value="InterPro"/>
</dbReference>
<dbReference type="HOGENOM" id="CLU_2149453_0_0_1"/>
<protein>
    <recommendedName>
        <fullName evidence="3">MADS-box domain-containing protein</fullName>
    </recommendedName>
</protein>
<dbReference type="Gene3D" id="3.40.1810.10">
    <property type="entry name" value="Transcription factor, MADS-box"/>
    <property type="match status" value="1"/>
</dbReference>
<dbReference type="Gramene" id="LPERR11G03250.1">
    <property type="protein sequence ID" value="LPERR11G03250.1"/>
    <property type="gene ID" value="LPERR11G03250"/>
</dbReference>
<sequence>MKKASESATLCGMYACLMVYGKSEAHVMEVWSSVPKAASVLERFKAIPRIDIYKKMTNLEGFLHGYTLPPPISKDPSPSLTPLAHHTTFFCIVFNRFFRARSKQPMWYEIMS</sequence>
<name>A0A0D9XPA1_9ORYZ</name>
<proteinExistence type="predicted"/>
<dbReference type="GO" id="GO:0003677">
    <property type="term" value="F:DNA binding"/>
    <property type="evidence" value="ECO:0007669"/>
    <property type="project" value="InterPro"/>
</dbReference>